<reference evidence="16" key="1">
    <citation type="submission" date="2018-07" db="EMBL/GenBank/DDBJ databases">
        <authorList>
            <person name="Quirk P.G."/>
            <person name="Krulwich T.A."/>
        </authorList>
    </citation>
    <scope>NUCLEOTIDE SEQUENCE</scope>
</reference>
<evidence type="ECO:0000256" key="12">
    <source>
        <dbReference type="ARBA" id="ARBA00023224"/>
    </source>
</evidence>
<dbReference type="Pfam" id="PF00089">
    <property type="entry name" value="Trypsin"/>
    <property type="match status" value="1"/>
</dbReference>
<proteinExistence type="inferred from homology"/>
<keyword evidence="5" id="KW-0552">Olfaction</keyword>
<dbReference type="InterPro" id="IPR009003">
    <property type="entry name" value="Peptidase_S1_PA"/>
</dbReference>
<dbReference type="GO" id="GO:0007165">
    <property type="term" value="P:signal transduction"/>
    <property type="evidence" value="ECO:0007669"/>
    <property type="project" value="UniProtKB-KW"/>
</dbReference>
<dbReference type="PANTHER" id="PTHR24276:SF98">
    <property type="entry name" value="FI18310P1-RELATED"/>
    <property type="match status" value="1"/>
</dbReference>
<feature type="transmembrane region" description="Helical" evidence="14">
    <location>
        <begin position="177"/>
        <end position="194"/>
    </location>
</feature>
<keyword evidence="8 14" id="KW-1133">Transmembrane helix</keyword>
<comment type="subcellular location">
    <subcellularLocation>
        <location evidence="1">Membrane</location>
        <topology evidence="1">Multi-pass membrane protein</topology>
    </subcellularLocation>
</comment>
<dbReference type="GO" id="GO:0005549">
    <property type="term" value="F:odorant binding"/>
    <property type="evidence" value="ECO:0007669"/>
    <property type="project" value="InterPro"/>
</dbReference>
<dbReference type="InterPro" id="IPR001254">
    <property type="entry name" value="Trypsin_dom"/>
</dbReference>
<dbReference type="PRINTS" id="PR00722">
    <property type="entry name" value="CHYMOTRYPSIN"/>
</dbReference>
<feature type="transmembrane region" description="Helical" evidence="14">
    <location>
        <begin position="80"/>
        <end position="100"/>
    </location>
</feature>
<dbReference type="GO" id="GO:0016020">
    <property type="term" value="C:membrane"/>
    <property type="evidence" value="ECO:0007669"/>
    <property type="project" value="UniProtKB-SubCell"/>
</dbReference>
<keyword evidence="6" id="KW-0378">Hydrolase</keyword>
<dbReference type="FunFam" id="2.40.10.10:FF:000002">
    <property type="entry name" value="Transmembrane protease serine"/>
    <property type="match status" value="1"/>
</dbReference>
<dbReference type="PROSITE" id="PS00134">
    <property type="entry name" value="TRYPSIN_HIS"/>
    <property type="match status" value="1"/>
</dbReference>
<dbReference type="GO" id="GO:0004252">
    <property type="term" value="F:serine-type endopeptidase activity"/>
    <property type="evidence" value="ECO:0007669"/>
    <property type="project" value="InterPro"/>
</dbReference>
<dbReference type="EMBL" id="UFQT01000031">
    <property type="protein sequence ID" value="SSX18227.1"/>
    <property type="molecule type" value="Genomic_DNA"/>
</dbReference>
<dbReference type="GO" id="GO:0006508">
    <property type="term" value="P:proteolysis"/>
    <property type="evidence" value="ECO:0007669"/>
    <property type="project" value="UniProtKB-KW"/>
</dbReference>
<keyword evidence="4 14" id="KW-0812">Transmembrane</keyword>
<feature type="domain" description="Peptidase S1" evidence="15">
    <location>
        <begin position="495"/>
        <end position="775"/>
    </location>
</feature>
<dbReference type="SMART" id="SM00020">
    <property type="entry name" value="Tryp_SPc"/>
    <property type="match status" value="1"/>
</dbReference>
<evidence type="ECO:0000256" key="5">
    <source>
        <dbReference type="ARBA" id="ARBA00022725"/>
    </source>
</evidence>
<organism evidence="16">
    <name type="scientific">Culicoides sonorensis</name>
    <name type="common">Biting midge</name>
    <dbReference type="NCBI Taxonomy" id="179676"/>
    <lineage>
        <taxon>Eukaryota</taxon>
        <taxon>Metazoa</taxon>
        <taxon>Ecdysozoa</taxon>
        <taxon>Arthropoda</taxon>
        <taxon>Hexapoda</taxon>
        <taxon>Insecta</taxon>
        <taxon>Pterygota</taxon>
        <taxon>Neoptera</taxon>
        <taxon>Endopterygota</taxon>
        <taxon>Diptera</taxon>
        <taxon>Nematocera</taxon>
        <taxon>Chironomoidea</taxon>
        <taxon>Ceratopogonidae</taxon>
        <taxon>Ceratopogoninae</taxon>
        <taxon>Culicoides</taxon>
        <taxon>Monoculicoides</taxon>
    </lineage>
</organism>
<name>A0A336LPC6_CULSO</name>
<gene>
    <name evidence="16" type="primary">CSON008458</name>
</gene>
<evidence type="ECO:0000256" key="3">
    <source>
        <dbReference type="ARBA" id="ARBA00022670"/>
    </source>
</evidence>
<evidence type="ECO:0000256" key="8">
    <source>
        <dbReference type="ARBA" id="ARBA00022989"/>
    </source>
</evidence>
<keyword evidence="2" id="KW-0716">Sensory transduction</keyword>
<dbReference type="InterPro" id="IPR001314">
    <property type="entry name" value="Peptidase_S1A"/>
</dbReference>
<dbReference type="PROSITE" id="PS50240">
    <property type="entry name" value="TRYPSIN_DOM"/>
    <property type="match status" value="1"/>
</dbReference>
<keyword evidence="12" id="KW-0807">Transducer</keyword>
<dbReference type="VEuPathDB" id="VectorBase:CSON008458"/>
<dbReference type="GO" id="GO:0004984">
    <property type="term" value="F:olfactory receptor activity"/>
    <property type="evidence" value="ECO:0007669"/>
    <property type="project" value="InterPro"/>
</dbReference>
<keyword evidence="11" id="KW-0675">Receptor</keyword>
<keyword evidence="10" id="KW-1015">Disulfide bond</keyword>
<evidence type="ECO:0000256" key="14">
    <source>
        <dbReference type="SAM" id="Phobius"/>
    </source>
</evidence>
<sequence>MLFHIGKFRAFFKYFVGILYTTIILTVIGEIGGGIIYEGLDAISVHLEEIKIESWTFWPVIIHQIIGLGYGTSAGAFSDAYSALILSLICGYIQGISVMVQEIGWPDDDKNHQKNSDDTKKLIECFKMYQKAFQLMEIFNKMYSKILLIQHGLSTITICLVMVKLSIDSPLDNPGLYFRNFFFIFYLAFEIYMIDFMGSELIRANEDLRNAIYSINWPRRDLEFKKYAIIVNTNEVTSENWTFWVLIANQIVTLSYSTCAHIFSDGYSVLVLALICGYVKGIAETVKEIGWPDPILKTSNKAKKELENQKQLIECIKMHQKAFDLTQQLNRLFSKILVVQHGMSTITNCLVMVILSIDSPFDNPELYFRNSILIFTLAFEIYMIDFMGSELIKANEELKNAIYCINWPERDMKFKKIMIMFQQRSQYFIELKIGYLFNVDLVLFRKFHQKFIFPAIMSTILKLILLLNIIQLTFCSDTFDLNENKIEKNFNRGKIIGGIDAEKDEFPFIASLTKRGRHFCGASIVNERFLLTAGHCLCSGTNKIMKPSSFKATIGLHRQPSNNFKASSYQVSIKSITVHPKYVCDNVQNDIALLELSEPLNLDKDQISSLPLQSTSITANDNHPATVMGWGWDNEDVTLGNKPEILQKASITVISNEKCQKSYQENNKENIISETQMCAGRLEGGVDACWADSGGPLIDENRTLIGIVSTGVGCGRPGLPGIYTRVFMLPPAEVYAQKIERLDPLVELNNKNDVLFPAFDFKNERLRKWPEQMAAIN</sequence>
<dbReference type="InterPro" id="IPR050430">
    <property type="entry name" value="Peptidase_S1"/>
</dbReference>
<comment type="similarity">
    <text evidence="13">Belongs to the peptidase S1 family. CLIP subfamily.</text>
</comment>
<dbReference type="PANTHER" id="PTHR24276">
    <property type="entry name" value="POLYSERASE-RELATED"/>
    <property type="match status" value="1"/>
</dbReference>
<dbReference type="FunFam" id="2.40.10.10:FF:000068">
    <property type="entry name" value="transmembrane protease serine 2"/>
    <property type="match status" value="1"/>
</dbReference>
<evidence type="ECO:0000256" key="1">
    <source>
        <dbReference type="ARBA" id="ARBA00004141"/>
    </source>
</evidence>
<evidence type="ECO:0000313" key="16">
    <source>
        <dbReference type="EMBL" id="SSX18227.1"/>
    </source>
</evidence>
<evidence type="ECO:0000256" key="7">
    <source>
        <dbReference type="ARBA" id="ARBA00022825"/>
    </source>
</evidence>
<evidence type="ECO:0000256" key="10">
    <source>
        <dbReference type="ARBA" id="ARBA00023157"/>
    </source>
</evidence>
<dbReference type="InterPro" id="IPR018114">
    <property type="entry name" value="TRYPSIN_HIS"/>
</dbReference>
<keyword evidence="7" id="KW-0720">Serine protease</keyword>
<protein>
    <submittedName>
        <fullName evidence="16">CSON008458 protein</fullName>
    </submittedName>
</protein>
<keyword evidence="9 14" id="KW-0472">Membrane</keyword>
<evidence type="ECO:0000259" key="15">
    <source>
        <dbReference type="PROSITE" id="PS50240"/>
    </source>
</evidence>
<dbReference type="Gene3D" id="2.40.10.10">
    <property type="entry name" value="Trypsin-like serine proteases"/>
    <property type="match status" value="1"/>
</dbReference>
<accession>A0A336LPC6</accession>
<dbReference type="Pfam" id="PF02949">
    <property type="entry name" value="7tm_6"/>
    <property type="match status" value="2"/>
</dbReference>
<dbReference type="AlphaFoldDB" id="A0A336LPC6"/>
<dbReference type="InterPro" id="IPR004117">
    <property type="entry name" value="7tm6_olfct_rcpt"/>
</dbReference>
<dbReference type="CDD" id="cd00190">
    <property type="entry name" value="Tryp_SPc"/>
    <property type="match status" value="1"/>
</dbReference>
<dbReference type="SUPFAM" id="SSF50494">
    <property type="entry name" value="Trypsin-like serine proteases"/>
    <property type="match status" value="1"/>
</dbReference>
<feature type="transmembrane region" description="Helical" evidence="14">
    <location>
        <begin position="12"/>
        <end position="37"/>
    </location>
</feature>
<evidence type="ECO:0000256" key="2">
    <source>
        <dbReference type="ARBA" id="ARBA00022606"/>
    </source>
</evidence>
<keyword evidence="3" id="KW-0645">Protease</keyword>
<feature type="transmembrane region" description="Helical" evidence="14">
    <location>
        <begin position="146"/>
        <end position="165"/>
    </location>
</feature>
<evidence type="ECO:0000256" key="4">
    <source>
        <dbReference type="ARBA" id="ARBA00022692"/>
    </source>
</evidence>
<evidence type="ECO:0000256" key="11">
    <source>
        <dbReference type="ARBA" id="ARBA00023170"/>
    </source>
</evidence>
<evidence type="ECO:0000256" key="6">
    <source>
        <dbReference type="ARBA" id="ARBA00022801"/>
    </source>
</evidence>
<evidence type="ECO:0000256" key="9">
    <source>
        <dbReference type="ARBA" id="ARBA00023136"/>
    </source>
</evidence>
<dbReference type="InterPro" id="IPR043504">
    <property type="entry name" value="Peptidase_S1_PA_chymotrypsin"/>
</dbReference>
<evidence type="ECO:0000256" key="13">
    <source>
        <dbReference type="ARBA" id="ARBA00024195"/>
    </source>
</evidence>